<dbReference type="AlphaFoldDB" id="A0A5E4YPF4"/>
<sequence>MDINSTQALLSDLWPAIGGVLGGAATIVVAIKGFGGKILDGWIDNRFKTSLQRVQNEHEKAIAHLKMEIDSVLAARVKVQEKQFGIVATAWEKFSEMFVAVASALTPVQTCL</sequence>
<accession>A0A5E4YPF4</accession>
<keyword evidence="1" id="KW-0472">Membrane</keyword>
<gene>
    <name evidence="2" type="ORF">PEP31012_04642</name>
</gene>
<protein>
    <submittedName>
        <fullName evidence="2">Uncharacterized protein</fullName>
    </submittedName>
</protein>
<reference evidence="2 3" key="1">
    <citation type="submission" date="2019-08" db="EMBL/GenBank/DDBJ databases">
        <authorList>
            <person name="Peeters C."/>
        </authorList>
    </citation>
    <scope>NUCLEOTIDE SEQUENCE [LARGE SCALE GENOMIC DNA]</scope>
    <source>
        <strain evidence="2 3">LMG 31012</strain>
    </source>
</reference>
<name>A0A5E4YPF4_9BURK</name>
<evidence type="ECO:0000313" key="2">
    <source>
        <dbReference type="EMBL" id="VVE49823.1"/>
    </source>
</evidence>
<dbReference type="EMBL" id="CABPSH010000023">
    <property type="protein sequence ID" value="VVE49823.1"/>
    <property type="molecule type" value="Genomic_DNA"/>
</dbReference>
<keyword evidence="1" id="KW-1133">Transmembrane helix</keyword>
<organism evidence="2 3">
    <name type="scientific">Pandoraea eparura</name>
    <dbReference type="NCBI Taxonomy" id="2508291"/>
    <lineage>
        <taxon>Bacteria</taxon>
        <taxon>Pseudomonadati</taxon>
        <taxon>Pseudomonadota</taxon>
        <taxon>Betaproteobacteria</taxon>
        <taxon>Burkholderiales</taxon>
        <taxon>Burkholderiaceae</taxon>
        <taxon>Pandoraea</taxon>
    </lineage>
</organism>
<proteinExistence type="predicted"/>
<feature type="transmembrane region" description="Helical" evidence="1">
    <location>
        <begin position="13"/>
        <end position="31"/>
    </location>
</feature>
<keyword evidence="3" id="KW-1185">Reference proteome</keyword>
<evidence type="ECO:0000256" key="1">
    <source>
        <dbReference type="SAM" id="Phobius"/>
    </source>
</evidence>
<keyword evidence="1" id="KW-0812">Transmembrane</keyword>
<dbReference type="Proteomes" id="UP000400981">
    <property type="component" value="Unassembled WGS sequence"/>
</dbReference>
<evidence type="ECO:0000313" key="3">
    <source>
        <dbReference type="Proteomes" id="UP000400981"/>
    </source>
</evidence>